<protein>
    <submittedName>
        <fullName evidence="3">Uncharacterized protein</fullName>
    </submittedName>
</protein>
<comment type="caution">
    <text evidence="3">The sequence shown here is derived from an EMBL/GenBank/DDBJ whole genome shotgun (WGS) entry which is preliminary data.</text>
</comment>
<accession>A0A7K4HMN2</accession>
<organism evidence="3 4">
    <name type="scientific">Methanofollis tationis</name>
    <dbReference type="NCBI Taxonomy" id="81417"/>
    <lineage>
        <taxon>Archaea</taxon>
        <taxon>Methanobacteriati</taxon>
        <taxon>Methanobacteriota</taxon>
        <taxon>Stenosarchaea group</taxon>
        <taxon>Methanomicrobia</taxon>
        <taxon>Methanomicrobiales</taxon>
        <taxon>Methanomicrobiaceae</taxon>
        <taxon>Methanofollis</taxon>
    </lineage>
</organism>
<name>A0A7K4HMN2_9EURY</name>
<evidence type="ECO:0000313" key="4">
    <source>
        <dbReference type="Proteomes" id="UP000570823"/>
    </source>
</evidence>
<proteinExistence type="predicted"/>
<dbReference type="AlphaFoldDB" id="A0A7K4HMN2"/>
<evidence type="ECO:0000256" key="2">
    <source>
        <dbReference type="SAM" id="Phobius"/>
    </source>
</evidence>
<evidence type="ECO:0000313" key="3">
    <source>
        <dbReference type="EMBL" id="NVO66535.1"/>
    </source>
</evidence>
<dbReference type="OrthoDB" id="112222at2157"/>
<reference evidence="3 4" key="1">
    <citation type="submission" date="2020-06" db="EMBL/GenBank/DDBJ databases">
        <title>Methanofollis fontis sp. nov., a methanogen isolated from marine sediments near a cold seep at Four-Way Closure Ridge offshore southwestern Taiwan.</title>
        <authorList>
            <person name="Chen S.-C."/>
            <person name="Teng N.-H."/>
            <person name="Lin Y.-S."/>
            <person name="Lai M.-C."/>
            <person name="Chen H.-H."/>
            <person name="Wang C.-C."/>
        </authorList>
    </citation>
    <scope>NUCLEOTIDE SEQUENCE [LARGE SCALE GENOMIC DNA]</scope>
    <source>
        <strain evidence="3 4">DSM 2702</strain>
    </source>
</reference>
<dbReference type="EMBL" id="JABXWR010000001">
    <property type="protein sequence ID" value="NVO66535.1"/>
    <property type="molecule type" value="Genomic_DNA"/>
</dbReference>
<dbReference type="Proteomes" id="UP000570823">
    <property type="component" value="Unassembled WGS sequence"/>
</dbReference>
<feature type="transmembrane region" description="Helical" evidence="2">
    <location>
        <begin position="6"/>
        <end position="28"/>
    </location>
</feature>
<gene>
    <name evidence="3" type="ORF">HWN36_04260</name>
</gene>
<keyword evidence="4" id="KW-1185">Reference proteome</keyword>
<sequence>MNGETALRIITITAFVFILVFMIAAGGVGGSAETVPSPAAETTALTPEPAVKTTPDPEPLPEPTVILTPTPEPASADPVEGTWILQGSSTGHLLLTAGGTGEMTTITDEVVSARAVAWTYDPAVRVGHLRAYRLAVPAEGDCVLYLDEGAGTLTLNGQGIVLTYAPAP</sequence>
<feature type="region of interest" description="Disordered" evidence="1">
    <location>
        <begin position="32"/>
        <end position="62"/>
    </location>
</feature>
<keyword evidence="2" id="KW-0472">Membrane</keyword>
<dbReference type="RefSeq" id="WP_176788219.1">
    <property type="nucleotide sequence ID" value="NZ_JABXWR010000001.1"/>
</dbReference>
<evidence type="ECO:0000256" key="1">
    <source>
        <dbReference type="SAM" id="MobiDB-lite"/>
    </source>
</evidence>
<feature type="compositionally biased region" description="Low complexity" evidence="1">
    <location>
        <begin position="36"/>
        <end position="54"/>
    </location>
</feature>
<keyword evidence="2" id="KW-0812">Transmembrane</keyword>
<keyword evidence="2" id="KW-1133">Transmembrane helix</keyword>